<dbReference type="RefSeq" id="WP_353894424.1">
    <property type="nucleotide sequence ID" value="NZ_CP159485.1"/>
</dbReference>
<dbReference type="EMBL" id="CP159485">
    <property type="protein sequence ID" value="XCI29877.1"/>
    <property type="molecule type" value="Genomic_DNA"/>
</dbReference>
<reference evidence="1" key="1">
    <citation type="journal article" date="2018" name="Antonie Van Leeuwenhoek">
        <title>Proteinivorax hydrogeniformans sp. nov., an anaerobic, haloalkaliphilic bacterium fermenting proteinaceous compounds with high hydrogen production.</title>
        <authorList>
            <person name="Boltyanskaya Y."/>
            <person name="Detkova E."/>
            <person name="Pimenov N."/>
            <person name="Kevbrin V."/>
        </authorList>
    </citation>
    <scope>NUCLEOTIDE SEQUENCE</scope>
    <source>
        <strain evidence="1">Z-710</strain>
    </source>
</reference>
<sequence>MLVYEQLSGEIVRACYEVHRVLGSKLLEKSYEDALSYELELRGVNFKQQFPINLQYKGKEIGSYFADLLVEDKIILELKCVSNLSAEHYAQLLHYLNASNYALGILINFGTKELQVKRLLRTSEAISKPKSP</sequence>
<reference evidence="1" key="2">
    <citation type="submission" date="2024-06" db="EMBL/GenBank/DDBJ databases">
        <authorList>
            <person name="Petrova K.O."/>
            <person name="Toshchakov S.V."/>
            <person name="Boltjanskaja Y.V."/>
            <person name="Kevbrin V.V."/>
        </authorList>
    </citation>
    <scope>NUCLEOTIDE SEQUENCE</scope>
    <source>
        <strain evidence="1">Z-710</strain>
    </source>
</reference>
<gene>
    <name evidence="1" type="ORF">PRVXH_001227</name>
</gene>
<protein>
    <submittedName>
        <fullName evidence="1">GxxExxY protein</fullName>
    </submittedName>
</protein>
<accession>A0AAU8HWX8</accession>
<name>A0AAU8HWX8_9FIRM</name>
<organism evidence="1">
    <name type="scientific">Proteinivorax hydrogeniformans</name>
    <dbReference type="NCBI Taxonomy" id="1826727"/>
    <lineage>
        <taxon>Bacteria</taxon>
        <taxon>Bacillati</taxon>
        <taxon>Bacillota</taxon>
        <taxon>Clostridia</taxon>
        <taxon>Eubacteriales</taxon>
        <taxon>Proteinivoracaceae</taxon>
        <taxon>Proteinivorax</taxon>
    </lineage>
</organism>
<dbReference type="NCBIfam" id="TIGR04256">
    <property type="entry name" value="GxxExxY"/>
    <property type="match status" value="1"/>
</dbReference>
<evidence type="ECO:0000313" key="1">
    <source>
        <dbReference type="EMBL" id="XCI29877.1"/>
    </source>
</evidence>
<dbReference type="InterPro" id="IPR026350">
    <property type="entry name" value="GxxExxY"/>
</dbReference>
<proteinExistence type="predicted"/>
<dbReference type="AlphaFoldDB" id="A0AAU8HWX8"/>
<dbReference type="Pfam" id="PF13366">
    <property type="entry name" value="PDDEXK_3"/>
    <property type="match status" value="1"/>
</dbReference>